<feature type="transmembrane region" description="Helical" evidence="2">
    <location>
        <begin position="45"/>
        <end position="68"/>
    </location>
</feature>
<keyword evidence="3" id="KW-0067">ATP-binding</keyword>
<keyword evidence="2" id="KW-0812">Transmembrane</keyword>
<dbReference type="AlphaFoldDB" id="A0A975FJX9"/>
<reference evidence="3" key="1">
    <citation type="submission" date="2021-03" db="EMBL/GenBank/DDBJ databases">
        <title>Agromyces archimandritus sp. nov., isolated from the cockroach Archimandrita tessellata.</title>
        <authorList>
            <person name="Guzman J."/>
            <person name="Ortuzar M."/>
            <person name="Poehlein A."/>
            <person name="Daniel R."/>
            <person name="Trujillo M."/>
            <person name="Vilcinskas A."/>
        </authorList>
    </citation>
    <scope>NUCLEOTIDE SEQUENCE</scope>
    <source>
        <strain evidence="3">G127AT</strain>
    </source>
</reference>
<keyword evidence="4" id="KW-1185">Reference proteome</keyword>
<sequence length="94" mass="10111">MSNTPEFPKPSRRDVLRPLELVGGAGIAGIFTGLIVLMVTRDLVLSAIFLGIAFIVVLVVLAMFALTFKPDDAEQAELDDETPKAPKPPKPGHE</sequence>
<dbReference type="EMBL" id="CP071696">
    <property type="protein sequence ID" value="QTX03312.1"/>
    <property type="molecule type" value="Genomic_DNA"/>
</dbReference>
<evidence type="ECO:0000256" key="1">
    <source>
        <dbReference type="SAM" id="MobiDB-lite"/>
    </source>
</evidence>
<evidence type="ECO:0000256" key="2">
    <source>
        <dbReference type="SAM" id="Phobius"/>
    </source>
</evidence>
<dbReference type="Proteomes" id="UP000671914">
    <property type="component" value="Chromosome"/>
</dbReference>
<evidence type="ECO:0000313" key="4">
    <source>
        <dbReference type="Proteomes" id="UP000671914"/>
    </source>
</evidence>
<dbReference type="GO" id="GO:0005524">
    <property type="term" value="F:ATP binding"/>
    <property type="evidence" value="ECO:0007669"/>
    <property type="project" value="UniProtKB-KW"/>
</dbReference>
<name>A0A975FJX9_9MICO</name>
<accession>A0A975FJX9</accession>
<dbReference type="KEGG" id="aarc:G127AT_07895"/>
<proteinExistence type="predicted"/>
<keyword evidence="2" id="KW-0472">Membrane</keyword>
<keyword evidence="2" id="KW-1133">Transmembrane helix</keyword>
<keyword evidence="3" id="KW-0547">Nucleotide-binding</keyword>
<feature type="region of interest" description="Disordered" evidence="1">
    <location>
        <begin position="75"/>
        <end position="94"/>
    </location>
</feature>
<feature type="transmembrane region" description="Helical" evidence="2">
    <location>
        <begin position="21"/>
        <end position="39"/>
    </location>
</feature>
<gene>
    <name evidence="3" type="ORF">G127AT_07895</name>
</gene>
<feature type="compositionally biased region" description="Pro residues" evidence="1">
    <location>
        <begin position="85"/>
        <end position="94"/>
    </location>
</feature>
<evidence type="ECO:0000313" key="3">
    <source>
        <dbReference type="EMBL" id="QTX03312.1"/>
    </source>
</evidence>
<dbReference type="RefSeq" id="WP_210895764.1">
    <property type="nucleotide sequence ID" value="NZ_CP071696.1"/>
</dbReference>
<protein>
    <submittedName>
        <fullName evidence="3">ABC transporter ATP-binding protein</fullName>
    </submittedName>
</protein>
<organism evidence="3 4">
    <name type="scientific">Agromyces archimandritae</name>
    <dbReference type="NCBI Taxonomy" id="2781962"/>
    <lineage>
        <taxon>Bacteria</taxon>
        <taxon>Bacillati</taxon>
        <taxon>Actinomycetota</taxon>
        <taxon>Actinomycetes</taxon>
        <taxon>Micrococcales</taxon>
        <taxon>Microbacteriaceae</taxon>
        <taxon>Agromyces</taxon>
    </lineage>
</organism>